<sequence length="123" mass="12730">MTPAPLHVGQAPSELALNNAAFTPLAFANAVRIGSSSPVYVAGLLRRDPRIAPWSTDTTPAPAGIDPCTRDVLPEPATPVTTTSTPSGTSTSTSRRLCAVAPRISSAPVAVRRVSLSDARSLR</sequence>
<accession>A0A1J5R6Z2</accession>
<organism evidence="2">
    <name type="scientific">mine drainage metagenome</name>
    <dbReference type="NCBI Taxonomy" id="410659"/>
    <lineage>
        <taxon>unclassified sequences</taxon>
        <taxon>metagenomes</taxon>
        <taxon>ecological metagenomes</taxon>
    </lineage>
</organism>
<dbReference type="EMBL" id="MLJW01000659">
    <property type="protein sequence ID" value="OIQ83925.1"/>
    <property type="molecule type" value="Genomic_DNA"/>
</dbReference>
<feature type="region of interest" description="Disordered" evidence="1">
    <location>
        <begin position="51"/>
        <end position="96"/>
    </location>
</feature>
<dbReference type="AlphaFoldDB" id="A0A1J5R6Z2"/>
<comment type="caution">
    <text evidence="2">The sequence shown here is derived from an EMBL/GenBank/DDBJ whole genome shotgun (WGS) entry which is preliminary data.</text>
</comment>
<evidence type="ECO:0000256" key="1">
    <source>
        <dbReference type="SAM" id="MobiDB-lite"/>
    </source>
</evidence>
<evidence type="ECO:0000313" key="2">
    <source>
        <dbReference type="EMBL" id="OIQ83925.1"/>
    </source>
</evidence>
<protein>
    <submittedName>
        <fullName evidence="2">Uncharacterized protein</fullName>
    </submittedName>
</protein>
<feature type="compositionally biased region" description="Low complexity" evidence="1">
    <location>
        <begin position="78"/>
        <end position="94"/>
    </location>
</feature>
<name>A0A1J5R6Z2_9ZZZZ</name>
<gene>
    <name evidence="2" type="ORF">GALL_342480</name>
</gene>
<reference evidence="2" key="1">
    <citation type="submission" date="2016-10" db="EMBL/GenBank/DDBJ databases">
        <title>Sequence of Gallionella enrichment culture.</title>
        <authorList>
            <person name="Poehlein A."/>
            <person name="Muehling M."/>
            <person name="Daniel R."/>
        </authorList>
    </citation>
    <scope>NUCLEOTIDE SEQUENCE</scope>
</reference>
<proteinExistence type="predicted"/>